<sequence>MRESPPGEPGFLAAREQFSTRILAASGNPLFSQMAPLVCGALAVSGRPALQRKQDWPQTTSLYERLADVTRRAEANETQAAALALIDHT</sequence>
<name>A0A167VYL8_9BURK</name>
<gene>
    <name evidence="2" type="ORF">AYM40_10395</name>
</gene>
<evidence type="ECO:0000259" key="1">
    <source>
        <dbReference type="Pfam" id="PF07729"/>
    </source>
</evidence>
<dbReference type="EMBL" id="CP014578">
    <property type="protein sequence ID" value="ANB72727.1"/>
    <property type="molecule type" value="Genomic_DNA"/>
</dbReference>
<reference evidence="2 3" key="1">
    <citation type="journal article" date="2016" name="Gene">
        <title>PacBio SMRT assembly of a complex multi-replicon genome reveals chlorocatechol degradative operon in a region of genome plasticity.</title>
        <authorList>
            <person name="Ricker N."/>
            <person name="Shen S.Y."/>
            <person name="Goordial J."/>
            <person name="Jin S."/>
            <person name="Fulthorpe R.R."/>
        </authorList>
    </citation>
    <scope>NUCLEOTIDE SEQUENCE [LARGE SCALE GENOMIC DNA]</scope>
    <source>
        <strain evidence="2 3">OLGA172</strain>
    </source>
</reference>
<dbReference type="OrthoDB" id="9028214at2"/>
<proteinExistence type="predicted"/>
<keyword evidence="3" id="KW-1185">Reference proteome</keyword>
<feature type="domain" description="GntR C-terminal" evidence="1">
    <location>
        <begin position="9"/>
        <end position="87"/>
    </location>
</feature>
<protein>
    <recommendedName>
        <fullName evidence="1">GntR C-terminal domain-containing protein</fullName>
    </recommendedName>
</protein>
<dbReference type="Pfam" id="PF07729">
    <property type="entry name" value="FCD"/>
    <property type="match status" value="1"/>
</dbReference>
<accession>A0A167VYL8</accession>
<organism evidence="2 3">
    <name type="scientific">Paraburkholderia phytofirmans OLGA172</name>
    <dbReference type="NCBI Taxonomy" id="1417228"/>
    <lineage>
        <taxon>Bacteria</taxon>
        <taxon>Pseudomonadati</taxon>
        <taxon>Pseudomonadota</taxon>
        <taxon>Betaproteobacteria</taxon>
        <taxon>Burkholderiales</taxon>
        <taxon>Burkholderiaceae</taxon>
        <taxon>Paraburkholderia</taxon>
    </lineage>
</organism>
<dbReference type="AlphaFoldDB" id="A0A167VYL8"/>
<evidence type="ECO:0000313" key="3">
    <source>
        <dbReference type="Proteomes" id="UP000076852"/>
    </source>
</evidence>
<dbReference type="KEGG" id="buz:AYM40_10395"/>
<evidence type="ECO:0000313" key="2">
    <source>
        <dbReference type="EMBL" id="ANB72727.1"/>
    </source>
</evidence>
<dbReference type="STRING" id="1804984.AYM40_10395"/>
<dbReference type="RefSeq" id="WP_063496149.1">
    <property type="nucleotide sequence ID" value="NZ_CP014578.1"/>
</dbReference>
<dbReference type="Proteomes" id="UP000076852">
    <property type="component" value="Chromosome 1"/>
</dbReference>
<dbReference type="InterPro" id="IPR011711">
    <property type="entry name" value="GntR_C"/>
</dbReference>